<proteinExistence type="predicted"/>
<dbReference type="SUPFAM" id="SSF51735">
    <property type="entry name" value="NAD(P)-binding Rossmann-fold domains"/>
    <property type="match status" value="1"/>
</dbReference>
<dbReference type="Gene3D" id="3.40.50.720">
    <property type="entry name" value="NAD(P)-binding Rossmann-like Domain"/>
    <property type="match status" value="1"/>
</dbReference>
<evidence type="ECO:0000259" key="2">
    <source>
        <dbReference type="PROSITE" id="PS51176"/>
    </source>
</evidence>
<dbReference type="GO" id="GO:0006571">
    <property type="term" value="P:tyrosine biosynthetic process"/>
    <property type="evidence" value="ECO:0007669"/>
    <property type="project" value="InterPro"/>
</dbReference>
<dbReference type="PATRIC" id="fig|60890.4.peg.1246"/>
<keyword evidence="5" id="KW-1185">Reference proteome</keyword>
<dbReference type="RefSeq" id="WP_065273564.1">
    <property type="nucleotide sequence ID" value="NZ_CP015124.1"/>
</dbReference>
<dbReference type="InterPro" id="IPR003099">
    <property type="entry name" value="Prephen_DH"/>
</dbReference>
<evidence type="ECO:0000313" key="4">
    <source>
        <dbReference type="EMBL" id="MDE4166894.1"/>
    </source>
</evidence>
<dbReference type="InterPro" id="IPR008927">
    <property type="entry name" value="6-PGluconate_DH-like_C_sf"/>
</dbReference>
<dbReference type="AlphaFoldDB" id="A0A1B0ZQ19"/>
<dbReference type="PANTHER" id="PTHR21363:SF0">
    <property type="entry name" value="PREPHENATE DEHYDROGENASE [NADP(+)]"/>
    <property type="match status" value="1"/>
</dbReference>
<dbReference type="EMBL" id="CP015124">
    <property type="protein sequence ID" value="ANP36188.1"/>
    <property type="molecule type" value="Genomic_DNA"/>
</dbReference>
<dbReference type="PANTHER" id="PTHR21363">
    <property type="entry name" value="PREPHENATE DEHYDROGENASE"/>
    <property type="match status" value="1"/>
</dbReference>
<gene>
    <name evidence="3" type="ORF">JL2886_01269</name>
    <name evidence="4" type="ORF">PXK24_14450</name>
</gene>
<dbReference type="Proteomes" id="UP001218364">
    <property type="component" value="Unassembled WGS sequence"/>
</dbReference>
<dbReference type="InterPro" id="IPR050812">
    <property type="entry name" value="Preph/Arog_dehydrog"/>
</dbReference>
<protein>
    <submittedName>
        <fullName evidence="3">Prephenate dehydrogenase</fullName>
    </submittedName>
</protein>
<dbReference type="GO" id="GO:0004665">
    <property type="term" value="F:prephenate dehydrogenase (NADP+) activity"/>
    <property type="evidence" value="ECO:0007669"/>
    <property type="project" value="InterPro"/>
</dbReference>
<dbReference type="PROSITE" id="PS51176">
    <property type="entry name" value="PDH_ADH"/>
    <property type="match status" value="1"/>
</dbReference>
<dbReference type="GO" id="GO:0008977">
    <property type="term" value="F:prephenate dehydrogenase (NAD+) activity"/>
    <property type="evidence" value="ECO:0007669"/>
    <property type="project" value="InterPro"/>
</dbReference>
<name>A0A1B0ZQ19_9RHOB</name>
<keyword evidence="1" id="KW-0560">Oxidoreductase</keyword>
<feature type="domain" description="Prephenate/arogenate dehydrogenase" evidence="2">
    <location>
        <begin position="8"/>
        <end position="251"/>
    </location>
</feature>
<sequence length="251" mass="26358">MTSMPHIHTVGLIGFGQFGKLIARHLSPHVPLVICDPALPPDAISGPNQRAGDLATAAGCPLVILAVPVHTIGSVCSEIRPYLQPDAIVADVGSVKLEPVQIMQSRLPDHVDLVGTHPLFGPQSARAGLAGHKIALCNIRGRSHLPLAAFLRTVLGLQVILTTAEQHDIEAATVQGLTHLIARTLSDMGPLPARMTTASFDRLVEAVQMVQGDPPAVFAAIAEANPFAAKVREDFLRKAGAVVGALDAELP</sequence>
<dbReference type="InterPro" id="IPR046826">
    <property type="entry name" value="PDH_N"/>
</dbReference>
<evidence type="ECO:0000313" key="5">
    <source>
        <dbReference type="Proteomes" id="UP000092565"/>
    </source>
</evidence>
<dbReference type="Proteomes" id="UP000092565">
    <property type="component" value="Chromosome"/>
</dbReference>
<dbReference type="EMBL" id="JARCJK010000007">
    <property type="protein sequence ID" value="MDE4166894.1"/>
    <property type="molecule type" value="Genomic_DNA"/>
</dbReference>
<dbReference type="InterPro" id="IPR036291">
    <property type="entry name" value="NAD(P)-bd_dom_sf"/>
</dbReference>
<dbReference type="Pfam" id="PF02153">
    <property type="entry name" value="PDH_N"/>
    <property type="match status" value="1"/>
</dbReference>
<accession>A0A1B0ZQ19</accession>
<reference evidence="4 6" key="2">
    <citation type="submission" date="2023-02" db="EMBL/GenBank/DDBJ databases">
        <title>Population genomics of bacteria associated with diatom.</title>
        <authorList>
            <person name="Xie J."/>
            <person name="Wang H."/>
        </authorList>
    </citation>
    <scope>NUCLEOTIDE SEQUENCE [LARGE SCALE GENOMIC DNA]</scope>
    <source>
        <strain evidence="4 6">PT47_8</strain>
    </source>
</reference>
<dbReference type="SUPFAM" id="SSF48179">
    <property type="entry name" value="6-phosphogluconate dehydrogenase C-terminal domain-like"/>
    <property type="match status" value="1"/>
</dbReference>
<evidence type="ECO:0000313" key="3">
    <source>
        <dbReference type="EMBL" id="ANP36188.1"/>
    </source>
</evidence>
<dbReference type="GO" id="GO:0070403">
    <property type="term" value="F:NAD+ binding"/>
    <property type="evidence" value="ECO:0007669"/>
    <property type="project" value="InterPro"/>
</dbReference>
<organism evidence="3 5">
    <name type="scientific">Phaeobacter gallaeciensis</name>
    <dbReference type="NCBI Taxonomy" id="60890"/>
    <lineage>
        <taxon>Bacteria</taxon>
        <taxon>Pseudomonadati</taxon>
        <taxon>Pseudomonadota</taxon>
        <taxon>Alphaproteobacteria</taxon>
        <taxon>Rhodobacterales</taxon>
        <taxon>Roseobacteraceae</taxon>
        <taxon>Phaeobacter</taxon>
    </lineage>
</organism>
<reference evidence="3 5" key="1">
    <citation type="submission" date="2016-04" db="EMBL/GenBank/DDBJ databases">
        <authorList>
            <person name="Evans L.H."/>
            <person name="Alamgir A."/>
            <person name="Owens N."/>
            <person name="Weber N.D."/>
            <person name="Virtaneva K."/>
            <person name="Barbian K."/>
            <person name="Babar A."/>
            <person name="Rosenke K."/>
        </authorList>
    </citation>
    <scope>NUCLEOTIDE SEQUENCE [LARGE SCALE GENOMIC DNA]</scope>
    <source>
        <strain evidence="3 5">JL2886</strain>
    </source>
</reference>
<dbReference type="OrthoDB" id="9800497at2"/>
<evidence type="ECO:0000313" key="6">
    <source>
        <dbReference type="Proteomes" id="UP001218364"/>
    </source>
</evidence>
<evidence type="ECO:0000256" key="1">
    <source>
        <dbReference type="ARBA" id="ARBA00023002"/>
    </source>
</evidence>